<keyword evidence="9" id="KW-1185">Reference proteome</keyword>
<evidence type="ECO:0000313" key="8">
    <source>
        <dbReference type="EMBL" id="CAL8073285.1"/>
    </source>
</evidence>
<dbReference type="PROSITE" id="PS51257">
    <property type="entry name" value="PROKAR_LIPOPROTEIN"/>
    <property type="match status" value="1"/>
</dbReference>
<feature type="domain" description="HMG box" evidence="7">
    <location>
        <begin position="101"/>
        <end position="169"/>
    </location>
</feature>
<evidence type="ECO:0000313" key="9">
    <source>
        <dbReference type="Proteomes" id="UP001642540"/>
    </source>
</evidence>
<organism evidence="8 9">
    <name type="scientific">Orchesella dallaii</name>
    <dbReference type="NCBI Taxonomy" id="48710"/>
    <lineage>
        <taxon>Eukaryota</taxon>
        <taxon>Metazoa</taxon>
        <taxon>Ecdysozoa</taxon>
        <taxon>Arthropoda</taxon>
        <taxon>Hexapoda</taxon>
        <taxon>Collembola</taxon>
        <taxon>Entomobryomorpha</taxon>
        <taxon>Entomobryoidea</taxon>
        <taxon>Orchesellidae</taxon>
        <taxon>Orchesellinae</taxon>
        <taxon>Orchesella</taxon>
    </lineage>
</organism>
<comment type="similarity">
    <text evidence="2">Belongs to the HMGB family.</text>
</comment>
<gene>
    <name evidence="8" type="ORF">ODALV1_LOCUS2567</name>
</gene>
<accession>A0ABP1PQC9</accession>
<dbReference type="InterPro" id="IPR036910">
    <property type="entry name" value="HMG_box_dom_sf"/>
</dbReference>
<evidence type="ECO:0000256" key="6">
    <source>
        <dbReference type="SAM" id="MobiDB-lite"/>
    </source>
</evidence>
<comment type="subcellular location">
    <subcellularLocation>
        <location evidence="1">Nucleus</location>
    </subcellularLocation>
</comment>
<evidence type="ECO:0000256" key="2">
    <source>
        <dbReference type="ARBA" id="ARBA00008774"/>
    </source>
</evidence>
<feature type="DNA-binding region" description="HMG box" evidence="5">
    <location>
        <begin position="101"/>
        <end position="169"/>
    </location>
</feature>
<dbReference type="Proteomes" id="UP001642540">
    <property type="component" value="Unassembled WGS sequence"/>
</dbReference>
<dbReference type="Pfam" id="PF09011">
    <property type="entry name" value="HMG_box_2"/>
    <property type="match status" value="1"/>
</dbReference>
<keyword evidence="4 5" id="KW-0539">Nucleus</keyword>
<feature type="region of interest" description="Disordered" evidence="6">
    <location>
        <begin position="161"/>
        <end position="202"/>
    </location>
</feature>
<dbReference type="PANTHER" id="PTHR48112">
    <property type="entry name" value="HIGH MOBILITY GROUP PROTEIN DSP1"/>
    <property type="match status" value="1"/>
</dbReference>
<dbReference type="Pfam" id="PF00505">
    <property type="entry name" value="HMG_box"/>
    <property type="match status" value="1"/>
</dbReference>
<dbReference type="EMBL" id="CAXLJM020000007">
    <property type="protein sequence ID" value="CAL8073285.1"/>
    <property type="molecule type" value="Genomic_DNA"/>
</dbReference>
<evidence type="ECO:0000256" key="5">
    <source>
        <dbReference type="PROSITE-ProRule" id="PRU00267"/>
    </source>
</evidence>
<sequence>MPRNKVPGKPRGRMTAYAYFVQACREELKKRHPDQAVAFTEFSRSCAQRWKAMSAQEKAPFQNQAEVDKQRFNAEMRTYVPQDAGRKRGGKRKRSKDPNAPKRSLSAFFWFCNDERPKIRGMNPEYTVGDVAKELGRMWAGVDPQTRERYNLMAERDKQRYQREMEGYKNNKKVASRAPPPMAAPQYEAEESEEESEEEDDE</sequence>
<dbReference type="SMART" id="SM00398">
    <property type="entry name" value="HMG"/>
    <property type="match status" value="2"/>
</dbReference>
<dbReference type="PROSITE" id="PS50118">
    <property type="entry name" value="HMG_BOX_2"/>
    <property type="match status" value="2"/>
</dbReference>
<proteinExistence type="inferred from homology"/>
<feature type="DNA-binding region" description="HMG box" evidence="5">
    <location>
        <begin position="10"/>
        <end position="80"/>
    </location>
</feature>
<dbReference type="SUPFAM" id="SSF47095">
    <property type="entry name" value="HMG-box"/>
    <property type="match status" value="2"/>
</dbReference>
<dbReference type="PRINTS" id="PR00886">
    <property type="entry name" value="HIGHMOBLTY12"/>
</dbReference>
<comment type="caution">
    <text evidence="8">The sequence shown here is derived from an EMBL/GenBank/DDBJ whole genome shotgun (WGS) entry which is preliminary data.</text>
</comment>
<dbReference type="PANTHER" id="PTHR48112:SF32">
    <property type="entry name" value="HIGH MOBILITY GROUP PROTEIN B3"/>
    <property type="match status" value="1"/>
</dbReference>
<feature type="domain" description="HMG box" evidence="7">
    <location>
        <begin position="10"/>
        <end position="80"/>
    </location>
</feature>
<dbReference type="InterPro" id="IPR050342">
    <property type="entry name" value="HMGB"/>
</dbReference>
<evidence type="ECO:0000256" key="3">
    <source>
        <dbReference type="ARBA" id="ARBA00023125"/>
    </source>
</evidence>
<dbReference type="Gene3D" id="1.10.30.10">
    <property type="entry name" value="High mobility group box domain"/>
    <property type="match status" value="2"/>
</dbReference>
<feature type="region of interest" description="Disordered" evidence="6">
    <location>
        <begin position="79"/>
        <end position="101"/>
    </location>
</feature>
<dbReference type="InterPro" id="IPR009071">
    <property type="entry name" value="HMG_box_dom"/>
</dbReference>
<evidence type="ECO:0000259" key="7">
    <source>
        <dbReference type="PROSITE" id="PS50118"/>
    </source>
</evidence>
<evidence type="ECO:0000256" key="4">
    <source>
        <dbReference type="ARBA" id="ARBA00023242"/>
    </source>
</evidence>
<evidence type="ECO:0000256" key="1">
    <source>
        <dbReference type="ARBA" id="ARBA00004123"/>
    </source>
</evidence>
<feature type="compositionally biased region" description="Acidic residues" evidence="6">
    <location>
        <begin position="188"/>
        <end position="202"/>
    </location>
</feature>
<name>A0ABP1PQC9_9HEXA</name>
<keyword evidence="3 5" id="KW-0238">DNA-binding</keyword>
<dbReference type="CDD" id="cd21978">
    <property type="entry name" value="HMG-box_HMGB_rpt1"/>
    <property type="match status" value="1"/>
</dbReference>
<protein>
    <recommendedName>
        <fullName evidence="7">HMG box domain-containing protein</fullName>
    </recommendedName>
</protein>
<reference evidence="8 9" key="1">
    <citation type="submission" date="2024-08" db="EMBL/GenBank/DDBJ databases">
        <authorList>
            <person name="Cucini C."/>
            <person name="Frati F."/>
        </authorList>
    </citation>
    <scope>NUCLEOTIDE SEQUENCE [LARGE SCALE GENOMIC DNA]</scope>
</reference>